<dbReference type="EMBL" id="JAAMPI010001395">
    <property type="protein sequence ID" value="KAF4625378.1"/>
    <property type="molecule type" value="Genomic_DNA"/>
</dbReference>
<name>A0A8H4VWM9_9HELO</name>
<feature type="transmembrane region" description="Helical" evidence="6">
    <location>
        <begin position="166"/>
        <end position="187"/>
    </location>
</feature>
<reference evidence="7 8" key="1">
    <citation type="submission" date="2020-03" db="EMBL/GenBank/DDBJ databases">
        <title>Draft Genome Sequence of Cudoniella acicularis.</title>
        <authorList>
            <person name="Buettner E."/>
            <person name="Kellner H."/>
        </authorList>
    </citation>
    <scope>NUCLEOTIDE SEQUENCE [LARGE SCALE GENOMIC DNA]</scope>
    <source>
        <strain evidence="7 8">DSM 108380</strain>
    </source>
</reference>
<keyword evidence="4 6" id="KW-1133">Transmembrane helix</keyword>
<evidence type="ECO:0000256" key="3">
    <source>
        <dbReference type="ARBA" id="ARBA00022692"/>
    </source>
</evidence>
<dbReference type="SUPFAM" id="SSF103473">
    <property type="entry name" value="MFS general substrate transporter"/>
    <property type="match status" value="1"/>
</dbReference>
<dbReference type="PANTHER" id="PTHR43791:SF103">
    <property type="entry name" value="MAJOR FACILITATOR SUPERFAMILY (MFS) PROFILE DOMAIN-CONTAINING PROTEIN-RELATED"/>
    <property type="match status" value="1"/>
</dbReference>
<sequence length="207" mass="22416">MYLLPFLCVNFGLQFIDKLMLSVSSASFQSLITAGFEFTPLQVALLNMPYGVFQAGFGLLAGSRVYKFPNSRLIIMALSQVPPIIGTVFVNQLPQTNSWGQLVGIWLISSFSVGHQINLGLMTSNITGSTKRTISSAKVFVVYCAGQISGPQSFKCKEAPGYRSGVIAMLCGLALYLILAIVLRAVYIAENKKRDKAPERGGECAGF</sequence>
<evidence type="ECO:0000256" key="6">
    <source>
        <dbReference type="SAM" id="Phobius"/>
    </source>
</evidence>
<dbReference type="GO" id="GO:0016020">
    <property type="term" value="C:membrane"/>
    <property type="evidence" value="ECO:0007669"/>
    <property type="project" value="UniProtKB-SubCell"/>
</dbReference>
<dbReference type="InterPro" id="IPR036259">
    <property type="entry name" value="MFS_trans_sf"/>
</dbReference>
<dbReference type="Gene3D" id="1.20.1250.20">
    <property type="entry name" value="MFS general substrate transporter like domains"/>
    <property type="match status" value="1"/>
</dbReference>
<comment type="subcellular location">
    <subcellularLocation>
        <location evidence="1">Membrane</location>
        <topology evidence="1">Multi-pass membrane protein</topology>
    </subcellularLocation>
</comment>
<accession>A0A8H4VWM9</accession>
<feature type="transmembrane region" description="Helical" evidence="6">
    <location>
        <begin position="41"/>
        <end position="61"/>
    </location>
</feature>
<dbReference type="PANTHER" id="PTHR43791">
    <property type="entry name" value="PERMEASE-RELATED"/>
    <property type="match status" value="1"/>
</dbReference>
<dbReference type="AlphaFoldDB" id="A0A8H4VWM9"/>
<dbReference type="OrthoDB" id="6730379at2759"/>
<organism evidence="7 8">
    <name type="scientific">Cudoniella acicularis</name>
    <dbReference type="NCBI Taxonomy" id="354080"/>
    <lineage>
        <taxon>Eukaryota</taxon>
        <taxon>Fungi</taxon>
        <taxon>Dikarya</taxon>
        <taxon>Ascomycota</taxon>
        <taxon>Pezizomycotina</taxon>
        <taxon>Leotiomycetes</taxon>
        <taxon>Helotiales</taxon>
        <taxon>Tricladiaceae</taxon>
        <taxon>Cudoniella</taxon>
    </lineage>
</organism>
<keyword evidence="8" id="KW-1185">Reference proteome</keyword>
<evidence type="ECO:0000313" key="8">
    <source>
        <dbReference type="Proteomes" id="UP000566819"/>
    </source>
</evidence>
<evidence type="ECO:0000313" key="7">
    <source>
        <dbReference type="EMBL" id="KAF4625378.1"/>
    </source>
</evidence>
<proteinExistence type="predicted"/>
<evidence type="ECO:0000256" key="5">
    <source>
        <dbReference type="ARBA" id="ARBA00023136"/>
    </source>
</evidence>
<dbReference type="Proteomes" id="UP000566819">
    <property type="component" value="Unassembled WGS sequence"/>
</dbReference>
<feature type="transmembrane region" description="Helical" evidence="6">
    <location>
        <begin position="73"/>
        <end position="93"/>
    </location>
</feature>
<feature type="transmembrane region" description="Helical" evidence="6">
    <location>
        <begin position="99"/>
        <end position="121"/>
    </location>
</feature>
<keyword evidence="3 6" id="KW-0812">Transmembrane</keyword>
<gene>
    <name evidence="7" type="ORF">G7Y89_g12792</name>
</gene>
<dbReference type="GO" id="GO:0022857">
    <property type="term" value="F:transmembrane transporter activity"/>
    <property type="evidence" value="ECO:0007669"/>
    <property type="project" value="TreeGrafter"/>
</dbReference>
<evidence type="ECO:0000256" key="1">
    <source>
        <dbReference type="ARBA" id="ARBA00004141"/>
    </source>
</evidence>
<feature type="transmembrane region" description="Helical" evidence="6">
    <location>
        <begin position="133"/>
        <end position="154"/>
    </location>
</feature>
<evidence type="ECO:0000256" key="4">
    <source>
        <dbReference type="ARBA" id="ARBA00022989"/>
    </source>
</evidence>
<protein>
    <submittedName>
        <fullName evidence="7">Uncharacterized protein</fullName>
    </submittedName>
</protein>
<keyword evidence="5 6" id="KW-0472">Membrane</keyword>
<comment type="caution">
    <text evidence="7">The sequence shown here is derived from an EMBL/GenBank/DDBJ whole genome shotgun (WGS) entry which is preliminary data.</text>
</comment>
<evidence type="ECO:0000256" key="2">
    <source>
        <dbReference type="ARBA" id="ARBA00022448"/>
    </source>
</evidence>
<keyword evidence="2" id="KW-0813">Transport</keyword>